<dbReference type="AlphaFoldDB" id="A0A7X4RWF7"/>
<dbReference type="PROSITE" id="PS51186">
    <property type="entry name" value="GNAT"/>
    <property type="match status" value="1"/>
</dbReference>
<dbReference type="Proteomes" id="UP000462621">
    <property type="component" value="Unassembled WGS sequence"/>
</dbReference>
<keyword evidence="2" id="KW-0808">Transferase</keyword>
<dbReference type="Gene3D" id="3.40.630.30">
    <property type="match status" value="1"/>
</dbReference>
<evidence type="ECO:0000259" key="1">
    <source>
        <dbReference type="PROSITE" id="PS51186"/>
    </source>
</evidence>
<gene>
    <name evidence="2" type="ORF">F9817_19350</name>
</gene>
<proteinExistence type="predicted"/>
<dbReference type="GO" id="GO:0016747">
    <property type="term" value="F:acyltransferase activity, transferring groups other than amino-acyl groups"/>
    <property type="evidence" value="ECO:0007669"/>
    <property type="project" value="InterPro"/>
</dbReference>
<protein>
    <submittedName>
        <fullName evidence="2">GNAT family N-acetyltransferase</fullName>
    </submittedName>
</protein>
<sequence>MPRLFMEPSVSISPLAQQHYAELVALSVTPSQLRYVGSMDMILSSVGFDVHPYVVLSHHNKGIECVIGFFLVDTRYGAQFHCAPLNALGLRAFFIDQRYQHNGYARAVLRILPAYLQKRYAQHESIYLTVHQEHKKAQALYQHAGFVNCDVTYQNNNGDELVVMKWPAVTEPLGANQERLS</sequence>
<reference evidence="2 3" key="1">
    <citation type="submission" date="2019-10" db="EMBL/GenBank/DDBJ databases">
        <title>Vibrio sp. nov. isolated from a shrimp pond.</title>
        <authorList>
            <person name="Gomez-Gil B."/>
            <person name="Enciso-Ibarra J."/>
            <person name="Enciso-Ibarra K."/>
            <person name="Bolan-Mejia C."/>
        </authorList>
    </citation>
    <scope>NUCLEOTIDE SEQUENCE [LARGE SCALE GENOMIC DNA]</scope>
    <source>
        <strain evidence="2 3">CAIM 722</strain>
    </source>
</reference>
<dbReference type="Pfam" id="PF13673">
    <property type="entry name" value="Acetyltransf_10"/>
    <property type="match status" value="1"/>
</dbReference>
<feature type="domain" description="N-acetyltransferase" evidence="1">
    <location>
        <begin position="10"/>
        <end position="169"/>
    </location>
</feature>
<organism evidence="2 3">
    <name type="scientific">Vibrio eleionomae</name>
    <dbReference type="NCBI Taxonomy" id="2653505"/>
    <lineage>
        <taxon>Bacteria</taxon>
        <taxon>Pseudomonadati</taxon>
        <taxon>Pseudomonadota</taxon>
        <taxon>Gammaproteobacteria</taxon>
        <taxon>Vibrionales</taxon>
        <taxon>Vibrionaceae</taxon>
        <taxon>Vibrio</taxon>
    </lineage>
</organism>
<evidence type="ECO:0000313" key="2">
    <source>
        <dbReference type="EMBL" id="MZI95335.1"/>
    </source>
</evidence>
<evidence type="ECO:0000313" key="3">
    <source>
        <dbReference type="Proteomes" id="UP000462621"/>
    </source>
</evidence>
<name>A0A7X4RWF7_9VIBR</name>
<dbReference type="InterPro" id="IPR016181">
    <property type="entry name" value="Acyl_CoA_acyltransferase"/>
</dbReference>
<dbReference type="InterPro" id="IPR000182">
    <property type="entry name" value="GNAT_dom"/>
</dbReference>
<dbReference type="EMBL" id="WEKT01000052">
    <property type="protein sequence ID" value="MZI95335.1"/>
    <property type="molecule type" value="Genomic_DNA"/>
</dbReference>
<accession>A0A7X4RWF7</accession>
<dbReference type="SUPFAM" id="SSF55729">
    <property type="entry name" value="Acyl-CoA N-acyltransferases (Nat)"/>
    <property type="match status" value="1"/>
</dbReference>
<comment type="caution">
    <text evidence="2">The sequence shown here is derived from an EMBL/GenBank/DDBJ whole genome shotgun (WGS) entry which is preliminary data.</text>
</comment>
<keyword evidence="3" id="KW-1185">Reference proteome</keyword>